<dbReference type="HOGENOM" id="CLU_1847344_0_0_1"/>
<organism>
    <name type="scientific">Ixodes scapularis</name>
    <name type="common">Black-legged tick</name>
    <name type="synonym">Deer tick</name>
    <dbReference type="NCBI Taxonomy" id="6945"/>
    <lineage>
        <taxon>Eukaryota</taxon>
        <taxon>Metazoa</taxon>
        <taxon>Ecdysozoa</taxon>
        <taxon>Arthropoda</taxon>
        <taxon>Chelicerata</taxon>
        <taxon>Arachnida</taxon>
        <taxon>Acari</taxon>
        <taxon>Parasitiformes</taxon>
        <taxon>Ixodida</taxon>
        <taxon>Ixodoidea</taxon>
        <taxon>Ixodidae</taxon>
        <taxon>Ixodinae</taxon>
        <taxon>Ixodes</taxon>
    </lineage>
</organism>
<dbReference type="EMBL" id="DS790028">
    <property type="protein sequence ID" value="EEC10095.1"/>
    <property type="molecule type" value="Genomic_DNA"/>
</dbReference>
<proteinExistence type="predicted"/>
<keyword evidence="3" id="KW-1185">Reference proteome</keyword>
<dbReference type="Proteomes" id="UP000001555">
    <property type="component" value="Unassembled WGS sequence"/>
</dbReference>
<dbReference type="VEuPathDB" id="VectorBase:ISCW019886"/>
<evidence type="ECO:0000313" key="1">
    <source>
        <dbReference type="EMBL" id="EEC10095.1"/>
    </source>
</evidence>
<sequence length="139" mass="15120">MDQGVIANVLYWHRVIERLLIDIRTAVDPASLKVPLEKAIFFASGAWRNIKPQTILHCFQKGGFSRSSSADESPAGNGAAAADGDAAATCLERLWETASKVDLVPPGVDHMDFAFADIVATRGRAHRGPCQECRGRKCR</sequence>
<gene>
    <name evidence="1" type="ORF">IscW_ISCW019886</name>
</gene>
<dbReference type="InParanoid" id="B7PU23"/>
<dbReference type="AlphaFoldDB" id="B7PU23"/>
<dbReference type="EnsemblMetazoa" id="ISCW019886-RA">
    <property type="protein sequence ID" value="ISCW019886-PA"/>
    <property type="gene ID" value="ISCW019886"/>
</dbReference>
<evidence type="ECO:0000313" key="3">
    <source>
        <dbReference type="Proteomes" id="UP000001555"/>
    </source>
</evidence>
<dbReference type="VEuPathDB" id="VectorBase:ISCI019886"/>
<name>B7PU23_IXOSC</name>
<evidence type="ECO:0008006" key="4">
    <source>
        <dbReference type="Google" id="ProtNLM"/>
    </source>
</evidence>
<reference evidence="2" key="2">
    <citation type="submission" date="2020-05" db="UniProtKB">
        <authorList>
            <consortium name="EnsemblMetazoa"/>
        </authorList>
    </citation>
    <scope>IDENTIFICATION</scope>
    <source>
        <strain evidence="2">wikel</strain>
    </source>
</reference>
<evidence type="ECO:0000313" key="2">
    <source>
        <dbReference type="EnsemblMetazoa" id="ISCW019886-PA"/>
    </source>
</evidence>
<dbReference type="PaxDb" id="6945-B7PU23"/>
<protein>
    <recommendedName>
        <fullName evidence="4">DDE-1 domain-containing protein</fullName>
    </recommendedName>
</protein>
<dbReference type="EMBL" id="ABJB011106337">
    <property type="status" value="NOT_ANNOTATED_CDS"/>
    <property type="molecule type" value="Genomic_DNA"/>
</dbReference>
<accession>B7PU23</accession>
<reference evidence="1 3" key="1">
    <citation type="submission" date="2008-03" db="EMBL/GenBank/DDBJ databases">
        <title>Annotation of Ixodes scapularis.</title>
        <authorList>
            <consortium name="Ixodes scapularis Genome Project Consortium"/>
            <person name="Caler E."/>
            <person name="Hannick L.I."/>
            <person name="Bidwell S."/>
            <person name="Joardar V."/>
            <person name="Thiagarajan M."/>
            <person name="Amedeo P."/>
            <person name="Galinsky K.J."/>
            <person name="Schobel S."/>
            <person name="Inman J."/>
            <person name="Hostetler J."/>
            <person name="Miller J."/>
            <person name="Hammond M."/>
            <person name="Megy K."/>
            <person name="Lawson D."/>
            <person name="Kodira C."/>
            <person name="Sutton G."/>
            <person name="Meyer J."/>
            <person name="Hill C.A."/>
            <person name="Birren B."/>
            <person name="Nene V."/>
            <person name="Collins F."/>
            <person name="Alarcon-Chaidez F."/>
            <person name="Wikel S."/>
            <person name="Strausberg R."/>
        </authorList>
    </citation>
    <scope>NUCLEOTIDE SEQUENCE [LARGE SCALE GENOMIC DNA]</scope>
    <source>
        <strain evidence="3">Wikel</strain>
        <strain evidence="1">Wikel colony</strain>
    </source>
</reference>